<dbReference type="Proteomes" id="UP001555786">
    <property type="component" value="Unassembled WGS sequence"/>
</dbReference>
<evidence type="ECO:0000259" key="4">
    <source>
        <dbReference type="Pfam" id="PF22725"/>
    </source>
</evidence>
<dbReference type="RefSeq" id="WP_367624740.1">
    <property type="nucleotide sequence ID" value="NZ_JBFNQD010000005.1"/>
</dbReference>
<dbReference type="PANTHER" id="PTHR42840:SF3">
    <property type="entry name" value="BINDING ROSSMANN FOLD OXIDOREDUCTASE, PUTATIVE (AFU_ORTHOLOGUE AFUA_2G10240)-RELATED"/>
    <property type="match status" value="1"/>
</dbReference>
<evidence type="ECO:0000313" key="6">
    <source>
        <dbReference type="Proteomes" id="UP001555786"/>
    </source>
</evidence>
<dbReference type="Gene3D" id="3.40.50.720">
    <property type="entry name" value="NAD(P)-binding Rossmann-like Domain"/>
    <property type="match status" value="1"/>
</dbReference>
<dbReference type="EC" id="1.1.1.18" evidence="5"/>
<dbReference type="InterPro" id="IPR036291">
    <property type="entry name" value="NAD(P)-bd_dom_sf"/>
</dbReference>
<evidence type="ECO:0000313" key="5">
    <source>
        <dbReference type="EMBL" id="MEW9307234.1"/>
    </source>
</evidence>
<keyword evidence="2 5" id="KW-0560">Oxidoreductase</keyword>
<evidence type="ECO:0000259" key="3">
    <source>
        <dbReference type="Pfam" id="PF01408"/>
    </source>
</evidence>
<dbReference type="InterPro" id="IPR030827">
    <property type="entry name" value="Myo_inos_IolG"/>
</dbReference>
<dbReference type="EMBL" id="JBFNQD010000005">
    <property type="protein sequence ID" value="MEW9307234.1"/>
    <property type="molecule type" value="Genomic_DNA"/>
</dbReference>
<dbReference type="Pfam" id="PF01408">
    <property type="entry name" value="GFO_IDH_MocA"/>
    <property type="match status" value="1"/>
</dbReference>
<protein>
    <submittedName>
        <fullName evidence="5">Inositol 2-dehydrogenase</fullName>
        <ecNumber evidence="5">1.1.1.18</ecNumber>
    </submittedName>
</protein>
<dbReference type="Gene3D" id="3.30.360.10">
    <property type="entry name" value="Dihydrodipicolinate Reductase, domain 2"/>
    <property type="match status" value="1"/>
</dbReference>
<dbReference type="Pfam" id="PF22725">
    <property type="entry name" value="GFO_IDH_MocA_C3"/>
    <property type="match status" value="1"/>
</dbReference>
<dbReference type="SUPFAM" id="SSF51735">
    <property type="entry name" value="NAD(P)-binding Rossmann-fold domains"/>
    <property type="match status" value="1"/>
</dbReference>
<feature type="domain" description="GFO/IDH/MocA-like oxidoreductase" evidence="4">
    <location>
        <begin position="128"/>
        <end position="249"/>
    </location>
</feature>
<evidence type="ECO:0000256" key="1">
    <source>
        <dbReference type="ARBA" id="ARBA00010928"/>
    </source>
</evidence>
<proteinExistence type="inferred from homology"/>
<dbReference type="InterPro" id="IPR000683">
    <property type="entry name" value="Gfo/Idh/MocA-like_OxRdtase_N"/>
</dbReference>
<dbReference type="SUPFAM" id="SSF55347">
    <property type="entry name" value="Glyceraldehyde-3-phosphate dehydrogenase-like, C-terminal domain"/>
    <property type="match status" value="1"/>
</dbReference>
<sequence length="335" mass="35963">MLRIAVLGCGRIGRMHAANIGAHPRTRLAGVFDVSREAAAEVGAREATPVFATDEEVFASREVDAVLIASSTSTHADYIEKAVAAGKPVLCEKPIDLSLERVDRCASTIGKTSLPIMLGFVRRFDPTHRATKAAIANGDIGDVHQIVITSRDPGMAPAAYMEVSGGIFRDMTIHDFDMARFLLGEEPQTVSAVGSRLVNPALMARCEDWDTVSVVLTTPSGKQCVILNSRQAVYGYDQRVEVFGNKGMAISENRRAHDSVRFAAEFTARGAPYLDFFIERYGEAFNAEIGAFVDAVENATAPEVGFADGRAALVLAEAAGRSIREGRPVNTSEVG</sequence>
<keyword evidence="6" id="KW-1185">Reference proteome</keyword>
<feature type="domain" description="Gfo/Idh/MocA-like oxidoreductase N-terminal" evidence="3">
    <location>
        <begin position="2"/>
        <end position="119"/>
    </location>
</feature>
<organism evidence="5 6">
    <name type="scientific">Labrys neptuniae</name>
    <dbReference type="NCBI Taxonomy" id="376174"/>
    <lineage>
        <taxon>Bacteria</taxon>
        <taxon>Pseudomonadati</taxon>
        <taxon>Pseudomonadota</taxon>
        <taxon>Alphaproteobacteria</taxon>
        <taxon>Hyphomicrobiales</taxon>
        <taxon>Xanthobacteraceae</taxon>
        <taxon>Labrys</taxon>
    </lineage>
</organism>
<accession>A0ABV3PPL0</accession>
<dbReference type="InterPro" id="IPR055170">
    <property type="entry name" value="GFO_IDH_MocA-like_dom"/>
</dbReference>
<dbReference type="PANTHER" id="PTHR42840">
    <property type="entry name" value="NAD(P)-BINDING ROSSMANN-FOLD SUPERFAMILY PROTEIN-RELATED"/>
    <property type="match status" value="1"/>
</dbReference>
<evidence type="ECO:0000256" key="2">
    <source>
        <dbReference type="ARBA" id="ARBA00023002"/>
    </source>
</evidence>
<dbReference type="GO" id="GO:0050112">
    <property type="term" value="F:inositol 2-dehydrogenase (NAD+) activity"/>
    <property type="evidence" value="ECO:0007669"/>
    <property type="project" value="UniProtKB-EC"/>
</dbReference>
<name>A0ABV3PPL0_9HYPH</name>
<dbReference type="NCBIfam" id="TIGR04380">
    <property type="entry name" value="myo_inos_iolG"/>
    <property type="match status" value="1"/>
</dbReference>
<reference evidence="5 6" key="1">
    <citation type="submission" date="2024-07" db="EMBL/GenBank/DDBJ databases">
        <title>Description of Labrys sedimenti sp. nov., isolated from a diclofenac-degrading enrichment culture.</title>
        <authorList>
            <person name="Tancsics A."/>
            <person name="Csepanyi A."/>
        </authorList>
    </citation>
    <scope>NUCLEOTIDE SEQUENCE [LARGE SCALE GENOMIC DNA]</scope>
    <source>
        <strain evidence="5 6">LMG 23578</strain>
    </source>
</reference>
<comment type="similarity">
    <text evidence="1">Belongs to the Gfo/Idh/MocA family.</text>
</comment>
<comment type="caution">
    <text evidence="5">The sequence shown here is derived from an EMBL/GenBank/DDBJ whole genome shotgun (WGS) entry which is preliminary data.</text>
</comment>
<gene>
    <name evidence="5" type="primary">iolG</name>
    <name evidence="5" type="ORF">ABXS05_16910</name>
</gene>